<dbReference type="SUPFAM" id="SSF51445">
    <property type="entry name" value="(Trans)glycosidases"/>
    <property type="match status" value="1"/>
</dbReference>
<comment type="similarity">
    <text evidence="1">Belongs to the glycosyl hydrolase 26 family.</text>
</comment>
<evidence type="ECO:0000256" key="3">
    <source>
        <dbReference type="ARBA" id="ARBA00023295"/>
    </source>
</evidence>
<keyword evidence="3" id="KW-0326">Glycosidase</keyword>
<dbReference type="InterPro" id="IPR000805">
    <property type="entry name" value="Glyco_hydro_26"/>
</dbReference>
<evidence type="ECO:0000313" key="5">
    <source>
        <dbReference type="EMBL" id="ADX05678.1"/>
    </source>
</evidence>
<dbReference type="Pfam" id="PF02156">
    <property type="entry name" value="Glyco_hydro_26"/>
    <property type="match status" value="1"/>
</dbReference>
<dbReference type="PANTHER" id="PTHR40079">
    <property type="entry name" value="MANNAN ENDO-1,4-BETA-MANNOSIDASE E-RELATED"/>
    <property type="match status" value="1"/>
</dbReference>
<dbReference type="InterPro" id="IPR017853">
    <property type="entry name" value="GH"/>
</dbReference>
<dbReference type="InterPro" id="IPR016714">
    <property type="entry name" value="MANB/E"/>
</dbReference>
<organism evidence="5">
    <name type="scientific">uncultured organism</name>
    <dbReference type="NCBI Taxonomy" id="155900"/>
    <lineage>
        <taxon>unclassified sequences</taxon>
        <taxon>environmental samples</taxon>
    </lineage>
</organism>
<keyword evidence="2" id="KW-0378">Hydrolase</keyword>
<dbReference type="PROSITE" id="PS51764">
    <property type="entry name" value="GH26"/>
    <property type="match status" value="1"/>
</dbReference>
<sequence>MKKIAICLTMIGAVLLTACGPKKSEPARSAEAQAMLAKMKAIADGHKVMFGHQDDTVYGHAWQGIKDADASSEGRSDTKEVCGDYPAVIGFDLGHLELGHPKNLDGVPFDKMRREILAQYERGGIVTLSWHLDNPLTGGDAWDFHDKGTAASILPDGKLHEEFLTRLGRVADFLASLKTADGTLVPVLFRPWHEHTGSWFWWGQEICTTEQYKALWRMTYDFMQKRGLTNLLWAYSPGSEPKNQDEYFERYPGDDIVDVLGFDTYQGRNRDGYMETMKRSLDVLVEAAKSHDKVAAVTETGFEGTPDPTWWTGTLLPALGDAPVAYVLVWRNAWDRETHHYGIYPGHESEADFMEFYNNPRTVFAKDIRK</sequence>
<dbReference type="PRINTS" id="PR00739">
    <property type="entry name" value="GLHYDRLASE26"/>
</dbReference>
<dbReference type="AlphaFoldDB" id="E9NSI3"/>
<proteinExistence type="inferred from homology"/>
<evidence type="ECO:0000256" key="2">
    <source>
        <dbReference type="ARBA" id="ARBA00022801"/>
    </source>
</evidence>
<feature type="domain" description="GH26" evidence="4">
    <location>
        <begin position="30"/>
        <end position="366"/>
    </location>
</feature>
<name>E9NSI3_9ZZZZ</name>
<dbReference type="EMBL" id="HQ706011">
    <property type="protein sequence ID" value="ADX05678.1"/>
    <property type="molecule type" value="Genomic_DNA"/>
</dbReference>
<dbReference type="GO" id="GO:0006080">
    <property type="term" value="P:substituted mannan metabolic process"/>
    <property type="evidence" value="ECO:0007669"/>
    <property type="project" value="InterPro"/>
</dbReference>
<evidence type="ECO:0000256" key="1">
    <source>
        <dbReference type="ARBA" id="ARBA00007754"/>
    </source>
</evidence>
<accession>E9NSI3</accession>
<evidence type="ECO:0000259" key="4">
    <source>
        <dbReference type="PROSITE" id="PS51764"/>
    </source>
</evidence>
<dbReference type="InterPro" id="IPR022790">
    <property type="entry name" value="GH26_dom"/>
</dbReference>
<dbReference type="PIRSF" id="PIRSF018168">
    <property type="entry name" value="Mannan-1_4-beta-mannosidase"/>
    <property type="match status" value="1"/>
</dbReference>
<reference evidence="5" key="1">
    <citation type="journal article" date="2011" name="Science">
        <title>Metagenomic discovery of biomass-degrading genes and genomes from cow rumen.</title>
        <authorList>
            <person name="Hess M."/>
            <person name="Sczyrba A."/>
            <person name="Egan R."/>
            <person name="Kim T.W."/>
            <person name="Chokhawala H."/>
            <person name="Schroth G."/>
            <person name="Luo S."/>
            <person name="Clark D.S."/>
            <person name="Chen F."/>
            <person name="Zhang T."/>
            <person name="Mackie R.I."/>
            <person name="Pennacchio L.A."/>
            <person name="Tringe S.G."/>
            <person name="Visel A."/>
            <person name="Woyke T."/>
            <person name="Wang Z."/>
            <person name="Rubin E.M."/>
        </authorList>
    </citation>
    <scope>NUCLEOTIDE SEQUENCE</scope>
</reference>
<dbReference type="PANTHER" id="PTHR40079:SF4">
    <property type="entry name" value="GH26 DOMAIN-CONTAINING PROTEIN-RELATED"/>
    <property type="match status" value="1"/>
</dbReference>
<protein>
    <submittedName>
        <fullName evidence="5">Putative carbohydrate-active enzyme</fullName>
    </submittedName>
</protein>
<gene>
    <name evidence="5" type="ORF">SARM_0007</name>
</gene>
<dbReference type="Gene3D" id="3.20.20.80">
    <property type="entry name" value="Glycosidases"/>
    <property type="match status" value="1"/>
</dbReference>
<dbReference type="GO" id="GO:0016985">
    <property type="term" value="F:mannan endo-1,4-beta-mannosidase activity"/>
    <property type="evidence" value="ECO:0007669"/>
    <property type="project" value="InterPro"/>
</dbReference>
<dbReference type="PROSITE" id="PS51257">
    <property type="entry name" value="PROKAR_LIPOPROTEIN"/>
    <property type="match status" value="1"/>
</dbReference>